<dbReference type="GeneID" id="18237973"/>
<protein>
    <recommendedName>
        <fullName evidence="12">Guided entry of tail-anchored proteins 1</fullName>
    </recommendedName>
</protein>
<dbReference type="FunCoup" id="F4NV64">
    <property type="interactions" value="196"/>
</dbReference>
<feature type="transmembrane region" description="Helical" evidence="9">
    <location>
        <begin position="9"/>
        <end position="30"/>
    </location>
</feature>
<keyword evidence="3" id="KW-0813">Transport</keyword>
<proteinExistence type="inferred from homology"/>
<comment type="subcellular location">
    <subcellularLocation>
        <location evidence="1">Endoplasmic reticulum membrane</location>
        <topology evidence="1">Multi-pass membrane protein</topology>
    </subcellularLocation>
</comment>
<keyword evidence="5" id="KW-0256">Endoplasmic reticulum</keyword>
<dbReference type="STRING" id="684364.F4NV64"/>
<dbReference type="EMBL" id="GL882879">
    <property type="protein sequence ID" value="EGF83671.1"/>
    <property type="molecule type" value="Genomic_DNA"/>
</dbReference>
<dbReference type="OrthoDB" id="69461at2759"/>
<evidence type="ECO:0000256" key="8">
    <source>
        <dbReference type="ARBA" id="ARBA00023136"/>
    </source>
</evidence>
<evidence type="ECO:0000256" key="7">
    <source>
        <dbReference type="ARBA" id="ARBA00023054"/>
    </source>
</evidence>
<dbReference type="FunFam" id="1.10.287.660:FF:000006">
    <property type="entry name" value="Protein GET1"/>
    <property type="match status" value="1"/>
</dbReference>
<keyword evidence="11" id="KW-1185">Reference proteome</keyword>
<dbReference type="InterPro" id="IPR029012">
    <property type="entry name" value="Helix_hairpin_bin_sf"/>
</dbReference>
<dbReference type="InterPro" id="IPR028945">
    <property type="entry name" value="Get1"/>
</dbReference>
<gene>
    <name evidence="10" type="ORF">BATDEDRAFT_22564</name>
</gene>
<evidence type="ECO:0008006" key="12">
    <source>
        <dbReference type="Google" id="ProtNLM"/>
    </source>
</evidence>
<evidence type="ECO:0000256" key="2">
    <source>
        <dbReference type="ARBA" id="ARBA00010799"/>
    </source>
</evidence>
<dbReference type="AlphaFoldDB" id="F4NV64"/>
<keyword evidence="4 9" id="KW-0812">Transmembrane</keyword>
<dbReference type="Gene3D" id="1.10.287.660">
    <property type="entry name" value="Helix hairpin bin"/>
    <property type="match status" value="1"/>
</dbReference>
<dbReference type="Pfam" id="PF04420">
    <property type="entry name" value="CHD5"/>
    <property type="match status" value="1"/>
</dbReference>
<feature type="transmembrane region" description="Helical" evidence="9">
    <location>
        <begin position="109"/>
        <end position="128"/>
    </location>
</feature>
<dbReference type="GO" id="GO:0005789">
    <property type="term" value="C:endoplasmic reticulum membrane"/>
    <property type="evidence" value="ECO:0007669"/>
    <property type="project" value="UniProtKB-SubCell"/>
</dbReference>
<evidence type="ECO:0000256" key="9">
    <source>
        <dbReference type="SAM" id="Phobius"/>
    </source>
</evidence>
<keyword evidence="6 9" id="KW-1133">Transmembrane helix</keyword>
<evidence type="ECO:0000256" key="5">
    <source>
        <dbReference type="ARBA" id="ARBA00022824"/>
    </source>
</evidence>
<evidence type="ECO:0000313" key="11">
    <source>
        <dbReference type="Proteomes" id="UP000007241"/>
    </source>
</evidence>
<dbReference type="OMA" id="CGMFTAF"/>
<evidence type="ECO:0000256" key="4">
    <source>
        <dbReference type="ARBA" id="ARBA00022692"/>
    </source>
</evidence>
<evidence type="ECO:0000256" key="6">
    <source>
        <dbReference type="ARBA" id="ARBA00022989"/>
    </source>
</evidence>
<dbReference type="HOGENOM" id="CLU_089418_0_1_1"/>
<evidence type="ECO:0000256" key="3">
    <source>
        <dbReference type="ARBA" id="ARBA00022448"/>
    </source>
</evidence>
<accession>F4NV64</accession>
<keyword evidence="8 9" id="KW-0472">Membrane</keyword>
<comment type="similarity">
    <text evidence="2">Belongs to the WRB/GET1 family.</text>
</comment>
<keyword evidence="7" id="KW-0175">Coiled coil</keyword>
<reference evidence="10 11" key="1">
    <citation type="submission" date="2009-12" db="EMBL/GenBank/DDBJ databases">
        <title>The draft genome of Batrachochytrium dendrobatidis.</title>
        <authorList>
            <consortium name="US DOE Joint Genome Institute (JGI-PGF)"/>
            <person name="Kuo A."/>
            <person name="Salamov A."/>
            <person name="Schmutz J."/>
            <person name="Lucas S."/>
            <person name="Pitluck S."/>
            <person name="Rosenblum E."/>
            <person name="Stajich J."/>
            <person name="Eisen M."/>
            <person name="Grigoriev I.V."/>
        </authorList>
    </citation>
    <scope>NUCLEOTIDE SEQUENCE [LARGE SCALE GENOMIC DNA]</scope>
    <source>
        <strain evidence="11">JAM81 / FGSC 10211</strain>
    </source>
</reference>
<evidence type="ECO:0000313" key="10">
    <source>
        <dbReference type="EMBL" id="EGF83671.1"/>
    </source>
</evidence>
<name>F4NV64_BATDJ</name>
<dbReference type="InParanoid" id="F4NV64"/>
<dbReference type="GO" id="GO:0071816">
    <property type="term" value="P:tail-anchored membrane protein insertion into ER membrane"/>
    <property type="evidence" value="ECO:0000318"/>
    <property type="project" value="GO_Central"/>
</dbReference>
<dbReference type="Proteomes" id="UP000007241">
    <property type="component" value="Unassembled WGS sequence"/>
</dbReference>
<dbReference type="RefSeq" id="XP_006675599.1">
    <property type="nucleotide sequence ID" value="XM_006675536.1"/>
</dbReference>
<sequence length="156" mass="17977">MAHNTSYKLVYILAVAWIFQAISTIGFDYISKLLYEWTGLLFGQSGNAAKLQQLKKQILDLKTQLGSISAQNQFAKWVKLQRQHDKLVTEYTAKANNVNLHKSMFQMQVSWGLWALFWILQIGFLVSWRSDAMFYMPKTWVGPFSSWLSFPFAPAG</sequence>
<evidence type="ECO:0000256" key="1">
    <source>
        <dbReference type="ARBA" id="ARBA00004477"/>
    </source>
</evidence>
<dbReference type="PANTHER" id="PTHR42650">
    <property type="entry name" value="TAIL-ANCHORED PROTEIN INSERTION RECEPTOR WRB"/>
    <property type="match status" value="1"/>
</dbReference>
<dbReference type="PANTHER" id="PTHR42650:SF1">
    <property type="entry name" value="GUIDED ENTRY OF TAIL-ANCHORED PROTEINS FACTOR 1"/>
    <property type="match status" value="1"/>
</dbReference>
<dbReference type="GO" id="GO:0043495">
    <property type="term" value="F:protein-membrane adaptor activity"/>
    <property type="evidence" value="ECO:0000318"/>
    <property type="project" value="GO_Central"/>
</dbReference>
<dbReference type="GO" id="GO:0043529">
    <property type="term" value="C:GET complex"/>
    <property type="evidence" value="ECO:0000318"/>
    <property type="project" value="GO_Central"/>
</dbReference>
<organism evidence="10 11">
    <name type="scientific">Batrachochytrium dendrobatidis (strain JAM81 / FGSC 10211)</name>
    <name type="common">Frog chytrid fungus</name>
    <dbReference type="NCBI Taxonomy" id="684364"/>
    <lineage>
        <taxon>Eukaryota</taxon>
        <taxon>Fungi</taxon>
        <taxon>Fungi incertae sedis</taxon>
        <taxon>Chytridiomycota</taxon>
        <taxon>Chytridiomycota incertae sedis</taxon>
        <taxon>Chytridiomycetes</taxon>
        <taxon>Rhizophydiales</taxon>
        <taxon>Rhizophydiales incertae sedis</taxon>
        <taxon>Batrachochytrium</taxon>
    </lineage>
</organism>